<accession>A0AAW8RZB5</accession>
<sequence length="377" mass="42392">MAENNLEHQSMQLLEIKGEGTEQLIQKLSQNYLSTGRYTKNQMSISPRVMSSLITTSGIGLTAISTNFSSKLFMATANPELLMKLSGGGVSSAVMDGGRIVGQSGFIPVAASLPIVAPIIAMQAMNTLVIMEQFKVVNKKLDVIQKEMDQILLRQEITNIADLSSAIDVVDELYTQYSIIGYFSQDMIIRLALVERDAGKLKARYEILDSINESTASAYKNSDAYFTLLSSLLFLRIKYLRLCLDTQENPEFIKYSTEKFQGILEHTLFVYGSFRNRSKAILKKLNDSEENPTNKNPIGKLAKFKMNDTKIETIKEEYISMLEIENRITEDFGSVIHEMKKLQEIDTKKKSEANLLYWQDTTGVHCIATDENVLALK</sequence>
<evidence type="ECO:0000313" key="2">
    <source>
        <dbReference type="EMBL" id="MDT2513961.1"/>
    </source>
</evidence>
<comment type="caution">
    <text evidence="1">The sequence shown here is derived from an EMBL/GenBank/DDBJ whole genome shotgun (WGS) entry which is preliminary data.</text>
</comment>
<organism evidence="1 3">
    <name type="scientific">Enterococcus avium</name>
    <name type="common">Streptococcus avium</name>
    <dbReference type="NCBI Taxonomy" id="33945"/>
    <lineage>
        <taxon>Bacteria</taxon>
        <taxon>Bacillati</taxon>
        <taxon>Bacillota</taxon>
        <taxon>Bacilli</taxon>
        <taxon>Lactobacillales</taxon>
        <taxon>Enterococcaceae</taxon>
        <taxon>Enterococcus</taxon>
    </lineage>
</organism>
<dbReference type="EMBL" id="JARPWY010000013">
    <property type="protein sequence ID" value="MDT2513961.1"/>
    <property type="molecule type" value="Genomic_DNA"/>
</dbReference>
<dbReference type="AlphaFoldDB" id="A0AAW8RZB5"/>
<dbReference type="Proteomes" id="UP001260773">
    <property type="component" value="Unassembled WGS sequence"/>
</dbReference>
<proteinExistence type="predicted"/>
<evidence type="ECO:0000313" key="3">
    <source>
        <dbReference type="Proteomes" id="UP001260773"/>
    </source>
</evidence>
<dbReference type="RefSeq" id="WP_311820707.1">
    <property type="nucleotide sequence ID" value="NZ_JARPWH010000139.1"/>
</dbReference>
<evidence type="ECO:0000313" key="1">
    <source>
        <dbReference type="EMBL" id="MDT2404830.1"/>
    </source>
</evidence>
<reference evidence="1 4" key="1">
    <citation type="submission" date="2023-03" db="EMBL/GenBank/DDBJ databases">
        <authorList>
            <person name="Shen W."/>
            <person name="Cai J."/>
        </authorList>
    </citation>
    <scope>NUCLEOTIDE SEQUENCE</scope>
    <source>
        <strain evidence="1">P33-2</strain>
        <strain evidence="2 4">Y2</strain>
    </source>
</reference>
<gene>
    <name evidence="1" type="ORF">P7D43_20885</name>
    <name evidence="2" type="ORF">P7D79_06900</name>
</gene>
<evidence type="ECO:0000313" key="4">
    <source>
        <dbReference type="Proteomes" id="UP001264335"/>
    </source>
</evidence>
<dbReference type="Proteomes" id="UP001264335">
    <property type="component" value="Unassembled WGS sequence"/>
</dbReference>
<protein>
    <submittedName>
        <fullName evidence="1">Uncharacterized protein</fullName>
    </submittedName>
</protein>
<dbReference type="EMBL" id="JARPWH010000139">
    <property type="protein sequence ID" value="MDT2404830.1"/>
    <property type="molecule type" value="Genomic_DNA"/>
</dbReference>
<name>A0AAW8RZB5_ENTAV</name>